<feature type="region of interest" description="Disordered" evidence="1">
    <location>
        <begin position="251"/>
        <end position="278"/>
    </location>
</feature>
<keyword evidence="4" id="KW-1185">Reference proteome</keyword>
<dbReference type="InterPro" id="IPR029063">
    <property type="entry name" value="SAM-dependent_MTases_sf"/>
</dbReference>
<dbReference type="InterPro" id="IPR016980">
    <property type="entry name" value="S-AdoMet-dep_MeTrfase_Alr7345"/>
</dbReference>
<reference evidence="3 4" key="1">
    <citation type="journal article" date="2017" name="Curr. Microbiol.">
        <title>Lysobacter zhanggongensis sp. nov. Isolated from a Pit Mud.</title>
        <authorList>
            <person name="Zhang X.F."/>
            <person name="Wang H.H."/>
            <person name="Sun X.Y."/>
            <person name="Pan C.M."/>
        </authorList>
    </citation>
    <scope>NUCLEOTIDE SEQUENCE [LARGE SCALE GENOMIC DNA]</scope>
    <source>
        <strain evidence="3 4">ZGLJ7-1</strain>
    </source>
</reference>
<sequence length="303" mass="31656">MKRLLLAALLPAAIAACTADTTATTPADGVAGQTSAPADTAPPATGDADADADAALSAVLQGAWRSPENSARDAYRHPAETLAFFGLSPDQTVVEITPGGGWYAEILAPYLRDGGQYVAAVVDPATLPAGGGRDYQQRSRDGLEAKFAGDPERFDRATVVAYDPAAPVFGPVGSADLVLTFRNVHNWRSNQQAQGMFDGFFDVLKPGGTLGVVEHRAATDVGDDDESGYVGQAQVIAMAEAAGFELDGQSEVNANPADTRDHPNGVWTLPPSNNHDDADDAKYQAIGESDRMTLRFRKPGAAG</sequence>
<dbReference type="GO" id="GO:0008168">
    <property type="term" value="F:methyltransferase activity"/>
    <property type="evidence" value="ECO:0007669"/>
    <property type="project" value="UniProtKB-KW"/>
</dbReference>
<evidence type="ECO:0000256" key="2">
    <source>
        <dbReference type="SAM" id="SignalP"/>
    </source>
</evidence>
<gene>
    <name evidence="3" type="ORF">SNE33_09555</name>
</gene>
<organism evidence="3 4">
    <name type="scientific">Lysobacter zhanggongensis</name>
    <dbReference type="NCBI Taxonomy" id="1774951"/>
    <lineage>
        <taxon>Bacteria</taxon>
        <taxon>Pseudomonadati</taxon>
        <taxon>Pseudomonadota</taxon>
        <taxon>Gammaproteobacteria</taxon>
        <taxon>Lysobacterales</taxon>
        <taxon>Lysobacteraceae</taxon>
        <taxon>Lysobacter</taxon>
    </lineage>
</organism>
<keyword evidence="2" id="KW-0732">Signal</keyword>
<evidence type="ECO:0000313" key="4">
    <source>
        <dbReference type="Proteomes" id="UP001334501"/>
    </source>
</evidence>
<feature type="region of interest" description="Disordered" evidence="1">
    <location>
        <begin position="24"/>
        <end position="49"/>
    </location>
</feature>
<protein>
    <submittedName>
        <fullName evidence="3">Methyltransferase</fullName>
    </submittedName>
</protein>
<feature type="signal peptide" evidence="2">
    <location>
        <begin position="1"/>
        <end position="19"/>
    </location>
</feature>
<evidence type="ECO:0000313" key="3">
    <source>
        <dbReference type="EMBL" id="MEG3158122.1"/>
    </source>
</evidence>
<evidence type="ECO:0000256" key="1">
    <source>
        <dbReference type="SAM" id="MobiDB-lite"/>
    </source>
</evidence>
<feature type="chain" id="PRO_5046709329" evidence="2">
    <location>
        <begin position="20"/>
        <end position="303"/>
    </location>
</feature>
<dbReference type="RefSeq" id="WP_412700110.1">
    <property type="nucleotide sequence ID" value="NZ_JAXGFO010000052.1"/>
</dbReference>
<dbReference type="PROSITE" id="PS51257">
    <property type="entry name" value="PROKAR_LIPOPROTEIN"/>
    <property type="match status" value="1"/>
</dbReference>
<name>A0ABU7YS22_9GAMM</name>
<dbReference type="EMBL" id="JAXGFO010000052">
    <property type="protein sequence ID" value="MEG3158122.1"/>
    <property type="molecule type" value="Genomic_DNA"/>
</dbReference>
<comment type="caution">
    <text evidence="3">The sequence shown here is derived from an EMBL/GenBank/DDBJ whole genome shotgun (WGS) entry which is preliminary data.</text>
</comment>
<feature type="compositionally biased region" description="Low complexity" evidence="1">
    <location>
        <begin position="36"/>
        <end position="47"/>
    </location>
</feature>
<dbReference type="SUPFAM" id="SSF53335">
    <property type="entry name" value="S-adenosyl-L-methionine-dependent methyltransferases"/>
    <property type="match status" value="1"/>
</dbReference>
<proteinExistence type="predicted"/>
<dbReference type="Proteomes" id="UP001334501">
    <property type="component" value="Unassembled WGS sequence"/>
</dbReference>
<accession>A0ABU7YS22</accession>
<dbReference type="Gene3D" id="3.40.50.150">
    <property type="entry name" value="Vaccinia Virus protein VP39"/>
    <property type="match status" value="1"/>
</dbReference>
<keyword evidence="3" id="KW-0808">Transferase</keyword>
<dbReference type="PIRSF" id="PIRSF031679">
    <property type="entry name" value="Mtase_Alr7345_prd"/>
    <property type="match status" value="1"/>
</dbReference>
<keyword evidence="3" id="KW-0489">Methyltransferase</keyword>
<dbReference type="GO" id="GO:0032259">
    <property type="term" value="P:methylation"/>
    <property type="evidence" value="ECO:0007669"/>
    <property type="project" value="UniProtKB-KW"/>
</dbReference>